<keyword evidence="3" id="KW-1185">Reference proteome</keyword>
<dbReference type="Proteomes" id="UP000199283">
    <property type="component" value="Unassembled WGS sequence"/>
</dbReference>
<protein>
    <submittedName>
        <fullName evidence="2">Uncharacterized protein</fullName>
    </submittedName>
</protein>
<organism evidence="2 3">
    <name type="scientific">Jannaschia helgolandensis</name>
    <dbReference type="NCBI Taxonomy" id="188906"/>
    <lineage>
        <taxon>Bacteria</taxon>
        <taxon>Pseudomonadati</taxon>
        <taxon>Pseudomonadota</taxon>
        <taxon>Alphaproteobacteria</taxon>
        <taxon>Rhodobacterales</taxon>
        <taxon>Roseobacteraceae</taxon>
        <taxon>Jannaschia</taxon>
    </lineage>
</organism>
<dbReference type="OrthoDB" id="7658332at2"/>
<proteinExistence type="predicted"/>
<feature type="region of interest" description="Disordered" evidence="1">
    <location>
        <begin position="66"/>
        <end position="85"/>
    </location>
</feature>
<evidence type="ECO:0000313" key="3">
    <source>
        <dbReference type="Proteomes" id="UP000199283"/>
    </source>
</evidence>
<gene>
    <name evidence="2" type="ORF">SAMN04488526_2971</name>
</gene>
<name>A0A1H7R7V2_9RHOB</name>
<dbReference type="RefSeq" id="WP_092764122.1">
    <property type="nucleotide sequence ID" value="NZ_CAXBJT010000154.1"/>
</dbReference>
<accession>A0A1H7R7V2</accession>
<feature type="region of interest" description="Disordered" evidence="1">
    <location>
        <begin position="28"/>
        <end position="47"/>
    </location>
</feature>
<evidence type="ECO:0000313" key="2">
    <source>
        <dbReference type="EMBL" id="SEL56219.1"/>
    </source>
</evidence>
<sequence length="209" mass="22129">MQFDRLMMKTVTRLARSGIAGLRSTSVAATGKEADASGPRGSGSWANEWSGAKSAVAKTAVERAKSLARPGKSRTKSNAPQDAIPEGTIRTRPLMSVRNVKLHNWIADRMEAEAPTCSLHACVALNSFLTSLANPDGTDPLTGLTADLLIVDEHGQPVVALIRENAADPSQQLMVIDALLDADLPIVDIPARPSLSGLWASIAETLPKD</sequence>
<dbReference type="EMBL" id="FNZQ01000006">
    <property type="protein sequence ID" value="SEL56219.1"/>
    <property type="molecule type" value="Genomic_DNA"/>
</dbReference>
<reference evidence="2 3" key="1">
    <citation type="submission" date="2016-10" db="EMBL/GenBank/DDBJ databases">
        <authorList>
            <person name="de Groot N.N."/>
        </authorList>
    </citation>
    <scope>NUCLEOTIDE SEQUENCE [LARGE SCALE GENOMIC DNA]</scope>
    <source>
        <strain evidence="2 3">DSM 14858</strain>
    </source>
</reference>
<dbReference type="AlphaFoldDB" id="A0A1H7R7V2"/>
<dbReference type="STRING" id="188906.SAMN04488526_2971"/>
<evidence type="ECO:0000256" key="1">
    <source>
        <dbReference type="SAM" id="MobiDB-lite"/>
    </source>
</evidence>